<protein>
    <submittedName>
        <fullName evidence="1">Uncharacterized protein</fullName>
    </submittedName>
</protein>
<dbReference type="Proteomes" id="UP000516134">
    <property type="component" value="Chromosome"/>
</dbReference>
<evidence type="ECO:0000313" key="2">
    <source>
        <dbReference type="Proteomes" id="UP000516134"/>
    </source>
</evidence>
<dbReference type="RefSeq" id="WP_187715960.1">
    <property type="nucleotide sequence ID" value="NZ_BAABJC010000001.1"/>
</dbReference>
<sequence>MASFTWIDWPGFMVRSRTIPFRLLSSEMTATRSAIGVTSAFCPAPRAAVGSWTRLPWSSSLRWQPAASSSASSVPVTA</sequence>
<name>A0ABX6T422_9SPHN</name>
<evidence type="ECO:0000313" key="1">
    <source>
        <dbReference type="EMBL" id="QNP44539.1"/>
    </source>
</evidence>
<dbReference type="EMBL" id="CP060780">
    <property type="protein sequence ID" value="QNP44539.1"/>
    <property type="molecule type" value="Genomic_DNA"/>
</dbReference>
<gene>
    <name evidence="1" type="ORF">H9L15_13965</name>
</gene>
<reference evidence="1 2" key="1">
    <citation type="submission" date="2020-08" db="EMBL/GenBank/DDBJ databases">
        <title>Genome sequence of Sphingomonas daechungensis KACC 18115T.</title>
        <authorList>
            <person name="Hyun D.-W."/>
            <person name="Bae J.-W."/>
        </authorList>
    </citation>
    <scope>NUCLEOTIDE SEQUENCE [LARGE SCALE GENOMIC DNA]</scope>
    <source>
        <strain evidence="1 2">KACC 18115</strain>
    </source>
</reference>
<accession>A0ABX6T422</accession>
<keyword evidence="2" id="KW-1185">Reference proteome</keyword>
<proteinExistence type="predicted"/>
<organism evidence="1 2">
    <name type="scientific">Sphingomonas daechungensis</name>
    <dbReference type="NCBI Taxonomy" id="1176646"/>
    <lineage>
        <taxon>Bacteria</taxon>
        <taxon>Pseudomonadati</taxon>
        <taxon>Pseudomonadota</taxon>
        <taxon>Alphaproteobacteria</taxon>
        <taxon>Sphingomonadales</taxon>
        <taxon>Sphingomonadaceae</taxon>
        <taxon>Sphingomonas</taxon>
    </lineage>
</organism>